<accession>X0YJ63</accession>
<gene>
    <name evidence="1" type="ORF">S01H4_16646</name>
</gene>
<evidence type="ECO:0000313" key="1">
    <source>
        <dbReference type="EMBL" id="GAG55980.1"/>
    </source>
</evidence>
<sequence length="110" mass="12453">MWFTVVIICMFGSILFGNQDATSAKLTPPETTIRHARENLPKCIDTEDKKVTDLAHSLYEKCLFDKLWEPKLPGILNILDNAPSRKTLILADCTRFRTAVKGVFARGTHF</sequence>
<protein>
    <submittedName>
        <fullName evidence="1">Uncharacterized protein</fullName>
    </submittedName>
</protein>
<dbReference type="AlphaFoldDB" id="X0YJ63"/>
<proteinExistence type="predicted"/>
<reference evidence="1" key="1">
    <citation type="journal article" date="2014" name="Front. Microbiol.">
        <title>High frequency of phylogenetically diverse reductive dehalogenase-homologous genes in deep subseafloor sedimentary metagenomes.</title>
        <authorList>
            <person name="Kawai M."/>
            <person name="Futagami T."/>
            <person name="Toyoda A."/>
            <person name="Takaki Y."/>
            <person name="Nishi S."/>
            <person name="Hori S."/>
            <person name="Arai W."/>
            <person name="Tsubouchi T."/>
            <person name="Morono Y."/>
            <person name="Uchiyama I."/>
            <person name="Ito T."/>
            <person name="Fujiyama A."/>
            <person name="Inagaki F."/>
            <person name="Takami H."/>
        </authorList>
    </citation>
    <scope>NUCLEOTIDE SEQUENCE</scope>
    <source>
        <strain evidence="1">Expedition CK06-06</strain>
    </source>
</reference>
<name>X0YJ63_9ZZZZ</name>
<comment type="caution">
    <text evidence="1">The sequence shown here is derived from an EMBL/GenBank/DDBJ whole genome shotgun (WGS) entry which is preliminary data.</text>
</comment>
<dbReference type="EMBL" id="BART01007304">
    <property type="protein sequence ID" value="GAG55980.1"/>
    <property type="molecule type" value="Genomic_DNA"/>
</dbReference>
<organism evidence="1">
    <name type="scientific">marine sediment metagenome</name>
    <dbReference type="NCBI Taxonomy" id="412755"/>
    <lineage>
        <taxon>unclassified sequences</taxon>
        <taxon>metagenomes</taxon>
        <taxon>ecological metagenomes</taxon>
    </lineage>
</organism>